<evidence type="ECO:0000256" key="6">
    <source>
        <dbReference type="ARBA" id="ARBA00022692"/>
    </source>
</evidence>
<accession>A0A0L9UVL7</accession>
<dbReference type="PANTHER" id="PTHR48065">
    <property type="entry name" value="OS10G0469600 PROTEIN"/>
    <property type="match status" value="1"/>
</dbReference>
<dbReference type="OMA" id="FHERIPT"/>
<dbReference type="InterPro" id="IPR032675">
    <property type="entry name" value="LRR_dom_sf"/>
</dbReference>
<evidence type="ECO:0000256" key="4">
    <source>
        <dbReference type="ARBA" id="ARBA00022475"/>
    </source>
</evidence>
<feature type="domain" description="Leucine-rich repeat-containing N-terminal plant-type" evidence="13">
    <location>
        <begin position="72"/>
        <end position="92"/>
    </location>
</feature>
<dbReference type="InterPro" id="IPR001611">
    <property type="entry name" value="Leu-rich_rpt"/>
</dbReference>
<dbReference type="FunFam" id="3.80.10.10:FF:000095">
    <property type="entry name" value="LRR receptor-like serine/threonine-protein kinase GSO1"/>
    <property type="match status" value="2"/>
</dbReference>
<evidence type="ECO:0000313" key="17">
    <source>
        <dbReference type="Proteomes" id="UP000743370"/>
    </source>
</evidence>
<dbReference type="FunFam" id="3.80.10.10:FF:000213">
    <property type="entry name" value="Tyrosine-sulfated glycopeptide receptor 1"/>
    <property type="match status" value="1"/>
</dbReference>
<evidence type="ECO:0000256" key="5">
    <source>
        <dbReference type="ARBA" id="ARBA00022614"/>
    </source>
</evidence>
<organism evidence="15 16">
    <name type="scientific">Phaseolus angularis</name>
    <name type="common">Azuki bean</name>
    <name type="synonym">Vigna angularis</name>
    <dbReference type="NCBI Taxonomy" id="3914"/>
    <lineage>
        <taxon>Eukaryota</taxon>
        <taxon>Viridiplantae</taxon>
        <taxon>Streptophyta</taxon>
        <taxon>Embryophyta</taxon>
        <taxon>Tracheophyta</taxon>
        <taxon>Spermatophyta</taxon>
        <taxon>Magnoliopsida</taxon>
        <taxon>eudicotyledons</taxon>
        <taxon>Gunneridae</taxon>
        <taxon>Pentapetalae</taxon>
        <taxon>rosids</taxon>
        <taxon>fabids</taxon>
        <taxon>Fabales</taxon>
        <taxon>Fabaceae</taxon>
        <taxon>Papilionoideae</taxon>
        <taxon>50 kb inversion clade</taxon>
        <taxon>NPAAA clade</taxon>
        <taxon>indigoferoid/millettioid clade</taxon>
        <taxon>Phaseoleae</taxon>
        <taxon>Vigna</taxon>
    </lineage>
</organism>
<keyword evidence="10" id="KW-0325">Glycoprotein</keyword>
<keyword evidence="9 11" id="KW-0472">Membrane</keyword>
<dbReference type="Gene3D" id="3.80.10.10">
    <property type="entry name" value="Ribonuclease Inhibitor"/>
    <property type="match status" value="6"/>
</dbReference>
<dbReference type="Pfam" id="PF13855">
    <property type="entry name" value="LRR_8"/>
    <property type="match status" value="5"/>
</dbReference>
<dbReference type="AlphaFoldDB" id="A0A0L9UVL7"/>
<feature type="chain" id="PRO_5005596053" description="Leucine-rich repeat-containing N-terminal plant-type domain-containing protein" evidence="12">
    <location>
        <begin position="24"/>
        <end position="1035"/>
    </location>
</feature>
<evidence type="ECO:0000256" key="8">
    <source>
        <dbReference type="ARBA" id="ARBA00022989"/>
    </source>
</evidence>
<sequence>MESWVGWSLILCCHMFFFHFSFSHSLCHPHDNIALLQFKTSDTFSFGSVETSPTYDDATYAFFTYAECSDMDPKTATWENGTDCCSWIGVTCHPISGRVINLDVSCSALYSEILPNSTFFYLSHLQSLNLAFNYIDFQLSSLFGGFVSLTHLNLSYCVFQGEIPSQISQLSKLESLDLSHNSGLTWKESSWKKFLQNATFLKELILDDVDMTQSSMKSLNQSTSLISLSLSNTGVWENLKNGILCLPKLQQLHLSYNYGLHGQHLPSFSCIGASLTILDLSSNQFEGSIPTSFSNLTHLTFLDLSNNIYLKGSIPSSLLTFSSLTFLDLGFNRFSGQIPNVFPQSNSFEKLDLSHNNIECELPSTFSNLQRLIFLDLSKNKFSGQIPSSISNLQHLIHLDLSYNEFKGQNPSSLSNLQHLILLDISLNKLSGQIPSSISNLQYLVLLDLSHNRLEGPLPNKIRSLSNLTRLYFNDNLLNETIPLWCLSLPYLQELDLSNNHFTGHISAMVSQSFEFLYLCNNKLQGNIPQSIFTLVNLRQLCLSSNNFSGFHNVNYNFPSLERLYLSSLGLTEFPKLAGKVPMLTQLDLSNNKLNGTVPKWLHEMDSLYFLNLSQNLLTTPIKQFSRNYNLHFLDLSFNLLTGDISSSICNVSFLNVLLLSHNKLVGIIPPCLAKLSSLYILDLQRNKLNGTLPSNFSMNAPIGVINLNDNQLEGILPKSLSNCTQLEILNLANNQIEDKFPDWIQTLPMLTVLVLRANKLYGPVPSLEMKHEFSSLLIFDISSNYFNGSIPKTYIQNFQAMKNVIRYKVGELYMQPSNSNAYVNESATITEFATITTKAINMAFKKIPKNFITIDLSRNKFEGEIPYVIGELHALKGLNFSHNRLSGSIPQSIGNLTNLESLDLSSNMFMGRIPTELTNLNFLEVLNLSYNHLVGEIPEGKKFNTFENNSYIGNSGLCGFPLSKNCSNTEQQSRSSPNFWREEGFEFGWEAVVIGYGCGIIVGIGLGIVVLFIGKPEWLVKMVRGGLRKKMRRR</sequence>
<comment type="similarity">
    <text evidence="3">Belongs to the RLP family.</text>
</comment>
<dbReference type="SMART" id="SM00369">
    <property type="entry name" value="LRR_TYP"/>
    <property type="match status" value="12"/>
</dbReference>
<dbReference type="EMBL" id="CM003377">
    <property type="protein sequence ID" value="KOM46579.1"/>
    <property type="molecule type" value="Genomic_DNA"/>
</dbReference>
<dbReference type="SUPFAM" id="SSF52047">
    <property type="entry name" value="RNI-like"/>
    <property type="match status" value="1"/>
</dbReference>
<dbReference type="SUPFAM" id="SSF52058">
    <property type="entry name" value="L domain-like"/>
    <property type="match status" value="3"/>
</dbReference>
<evidence type="ECO:0000256" key="2">
    <source>
        <dbReference type="ARBA" id="ARBA00004236"/>
    </source>
</evidence>
<evidence type="ECO:0000256" key="11">
    <source>
        <dbReference type="SAM" id="Phobius"/>
    </source>
</evidence>
<reference evidence="16" key="1">
    <citation type="journal article" date="2015" name="Proc. Natl. Acad. Sci. U.S.A.">
        <title>Genome sequencing of adzuki bean (Vigna angularis) provides insight into high starch and low fat accumulation and domestication.</title>
        <authorList>
            <person name="Yang K."/>
            <person name="Tian Z."/>
            <person name="Chen C."/>
            <person name="Luo L."/>
            <person name="Zhao B."/>
            <person name="Wang Z."/>
            <person name="Yu L."/>
            <person name="Li Y."/>
            <person name="Sun Y."/>
            <person name="Li W."/>
            <person name="Chen Y."/>
            <person name="Li Y."/>
            <person name="Zhang Y."/>
            <person name="Ai D."/>
            <person name="Zhao J."/>
            <person name="Shang C."/>
            <person name="Ma Y."/>
            <person name="Wu B."/>
            <person name="Wang M."/>
            <person name="Gao L."/>
            <person name="Sun D."/>
            <person name="Zhang P."/>
            <person name="Guo F."/>
            <person name="Wang W."/>
            <person name="Li Y."/>
            <person name="Wang J."/>
            <person name="Varshney R.K."/>
            <person name="Wang J."/>
            <person name="Ling H.Q."/>
            <person name="Wan P."/>
        </authorList>
    </citation>
    <scope>NUCLEOTIDE SEQUENCE</scope>
    <source>
        <strain evidence="16">cv. Jingnong 6</strain>
    </source>
</reference>
<keyword evidence="12" id="KW-0732">Signal</keyword>
<dbReference type="STRING" id="3914.A0A0L9UVL7"/>
<evidence type="ECO:0000256" key="7">
    <source>
        <dbReference type="ARBA" id="ARBA00022737"/>
    </source>
</evidence>
<keyword evidence="6 11" id="KW-0812">Transmembrane</keyword>
<dbReference type="InterPro" id="IPR003591">
    <property type="entry name" value="Leu-rich_rpt_typical-subtyp"/>
</dbReference>
<evidence type="ECO:0000256" key="10">
    <source>
        <dbReference type="ARBA" id="ARBA00023180"/>
    </source>
</evidence>
<dbReference type="PRINTS" id="PR00019">
    <property type="entry name" value="LEURICHRPT"/>
</dbReference>
<dbReference type="InterPro" id="IPR013210">
    <property type="entry name" value="LRR_N_plant-typ"/>
</dbReference>
<reference evidence="15" key="2">
    <citation type="submission" date="2015-02" db="EMBL/GenBank/DDBJ databases">
        <authorList>
            <person name="Chooi Y.-H."/>
        </authorList>
    </citation>
    <scope>NUCLEOTIDE SEQUENCE</scope>
    <source>
        <tissue evidence="15">Seedling</tissue>
    </source>
</reference>
<dbReference type="Proteomes" id="UP000053144">
    <property type="component" value="Chromosome 7"/>
</dbReference>
<keyword evidence="7" id="KW-0677">Repeat</keyword>
<keyword evidence="4" id="KW-1003">Cell membrane</keyword>
<evidence type="ECO:0000313" key="16">
    <source>
        <dbReference type="Proteomes" id="UP000053144"/>
    </source>
</evidence>
<name>A0A0L9UVL7_PHAAN</name>
<feature type="signal peptide" evidence="12">
    <location>
        <begin position="1"/>
        <end position="23"/>
    </location>
</feature>
<protein>
    <recommendedName>
        <fullName evidence="13">Leucine-rich repeat-containing N-terminal plant-type domain-containing protein</fullName>
    </recommendedName>
</protein>
<keyword evidence="8 11" id="KW-1133">Transmembrane helix</keyword>
<keyword evidence="5" id="KW-0433">Leucine-rich repeat</keyword>
<evidence type="ECO:0000313" key="15">
    <source>
        <dbReference type="EMBL" id="KOM46579.1"/>
    </source>
</evidence>
<gene>
    <name evidence="14" type="ORF">HKW66_Vig0134510</name>
    <name evidence="15" type="ORF">LR48_Vigan07g028300</name>
</gene>
<feature type="transmembrane region" description="Helical" evidence="11">
    <location>
        <begin position="994"/>
        <end position="1015"/>
    </location>
</feature>
<evidence type="ECO:0000256" key="1">
    <source>
        <dbReference type="ARBA" id="ARBA00004167"/>
    </source>
</evidence>
<proteinExistence type="inferred from homology"/>
<reference evidence="14 17" key="3">
    <citation type="submission" date="2020-05" db="EMBL/GenBank/DDBJ databases">
        <title>Vigna angularis (adzuki bean) Var. LongXiaoDou No. 4 denovo assembly.</title>
        <authorList>
            <person name="Xiang H."/>
        </authorList>
    </citation>
    <scope>NUCLEOTIDE SEQUENCE [LARGE SCALE GENOMIC DNA]</scope>
    <source>
        <tissue evidence="14">Leaf</tissue>
    </source>
</reference>
<evidence type="ECO:0000313" key="14">
    <source>
        <dbReference type="EMBL" id="KAG2390788.1"/>
    </source>
</evidence>
<dbReference type="Proteomes" id="UP000743370">
    <property type="component" value="Unassembled WGS sequence"/>
</dbReference>
<dbReference type="GO" id="GO:0005886">
    <property type="term" value="C:plasma membrane"/>
    <property type="evidence" value="ECO:0007669"/>
    <property type="project" value="UniProtKB-SubCell"/>
</dbReference>
<dbReference type="SMART" id="SM00365">
    <property type="entry name" value="LRR_SD22"/>
    <property type="match status" value="6"/>
</dbReference>
<dbReference type="Gramene" id="KOM46579">
    <property type="protein sequence ID" value="KOM46579"/>
    <property type="gene ID" value="LR48_Vigan07g028300"/>
</dbReference>
<dbReference type="EMBL" id="JABFOF010000007">
    <property type="protein sequence ID" value="KAG2390788.1"/>
    <property type="molecule type" value="Genomic_DNA"/>
</dbReference>
<evidence type="ECO:0000256" key="12">
    <source>
        <dbReference type="SAM" id="SignalP"/>
    </source>
</evidence>
<dbReference type="OrthoDB" id="1428163at2759"/>
<evidence type="ECO:0000256" key="3">
    <source>
        <dbReference type="ARBA" id="ARBA00009592"/>
    </source>
</evidence>
<dbReference type="PANTHER" id="PTHR48065:SF39">
    <property type="entry name" value="TRANSPORTER ABC DOMAIN PROTEIN"/>
    <property type="match status" value="1"/>
</dbReference>
<evidence type="ECO:0000259" key="13">
    <source>
        <dbReference type="Pfam" id="PF08263"/>
    </source>
</evidence>
<dbReference type="Pfam" id="PF08263">
    <property type="entry name" value="LRRNT_2"/>
    <property type="match status" value="1"/>
</dbReference>
<evidence type="ECO:0000256" key="9">
    <source>
        <dbReference type="ARBA" id="ARBA00023136"/>
    </source>
</evidence>
<comment type="subcellular location">
    <subcellularLocation>
        <location evidence="2">Cell membrane</location>
    </subcellularLocation>
    <subcellularLocation>
        <location evidence="1">Membrane</location>
        <topology evidence="1">Single-pass membrane protein</topology>
    </subcellularLocation>
</comment>
<dbReference type="Pfam" id="PF00560">
    <property type="entry name" value="LRR_1"/>
    <property type="match status" value="8"/>
</dbReference>